<dbReference type="InterPro" id="IPR001633">
    <property type="entry name" value="EAL_dom"/>
</dbReference>
<name>A0A0B2BW86_9SPHN</name>
<dbReference type="OrthoDB" id="9814202at2"/>
<dbReference type="SMART" id="SM00065">
    <property type="entry name" value="GAF"/>
    <property type="match status" value="1"/>
</dbReference>
<dbReference type="SUPFAM" id="SSF141868">
    <property type="entry name" value="EAL domain-like"/>
    <property type="match status" value="1"/>
</dbReference>
<dbReference type="NCBIfam" id="TIGR00254">
    <property type="entry name" value="GGDEF"/>
    <property type="match status" value="1"/>
</dbReference>
<evidence type="ECO:0000313" key="3">
    <source>
        <dbReference type="EMBL" id="KHL25883.1"/>
    </source>
</evidence>
<protein>
    <submittedName>
        <fullName evidence="3">Diguanylate cyclase</fullName>
    </submittedName>
</protein>
<reference evidence="3 4" key="1">
    <citation type="submission" date="2014-11" db="EMBL/GenBank/DDBJ databases">
        <title>Draft genome sequence of Kirrobacter mercurialis.</title>
        <authorList>
            <person name="Coil D.A."/>
            <person name="Eisen J.A."/>
        </authorList>
    </citation>
    <scope>NUCLEOTIDE SEQUENCE [LARGE SCALE GENOMIC DNA]</scope>
    <source>
        <strain evidence="3 4">Coronado</strain>
    </source>
</reference>
<evidence type="ECO:0000313" key="4">
    <source>
        <dbReference type="Proteomes" id="UP000030988"/>
    </source>
</evidence>
<sequence length="606" mass="66048">MADLLHLQNIILEMVAKGDPLSMTTDRLCREVEHRIPDVICSVLVVDENGTLRPLSAPSLPDHYSARLNGLAIGPLVGSCGAAAYLGEPVSVTNIGTDPRWAEFKRFALPLGLMACWSSPIFDSTGRVVGTFAFYYRENRHPGQLERAIVHTCVHLCAIAIERDQRVVERERKATTDDLTKLQNRAAFDSALAQLSCEDAGAWALLVADMDNLKIVNDTFGHQAGDRMLQTVAARMAAALPTDQIYRLGGDEFAVLLRHPDAVQNLERAAGRILAALRSEVDVGGHLITPRVTIGGATLTGAENNADAVRQNADFALYHGKETDRGSFVRYSPEIGTTMARRLVSIRNVDEALREDRMEVHYQPVVNLDTREIIGMEALCRLRSGDRVLAAGEFFDALSDARIASEITTRMLGQVAADVRYWLDRGIPFQHVGINVSSADFYGGKLDRQVSAAFARHGVPLTHVILEVTESVYMGERESDVRLALAALRAAGLRIALDDFGTGYASLTHLLTVPVDVLKIDKSFIAQLSRGAPSEAIVEAILTISRKLGMRVVAEGIEREDQVEQLRSYGCTLGQGFLFSEAVDLQVATRLLEQLGQARPAGGGTA</sequence>
<dbReference type="Gene3D" id="3.30.70.270">
    <property type="match status" value="1"/>
</dbReference>
<keyword evidence="4" id="KW-1185">Reference proteome</keyword>
<dbReference type="InterPro" id="IPR003018">
    <property type="entry name" value="GAF"/>
</dbReference>
<dbReference type="EMBL" id="JTDN01000001">
    <property type="protein sequence ID" value="KHL25883.1"/>
    <property type="molecule type" value="Genomic_DNA"/>
</dbReference>
<dbReference type="CDD" id="cd01948">
    <property type="entry name" value="EAL"/>
    <property type="match status" value="1"/>
</dbReference>
<dbReference type="CDD" id="cd01949">
    <property type="entry name" value="GGDEF"/>
    <property type="match status" value="1"/>
</dbReference>
<feature type="domain" description="GGDEF" evidence="2">
    <location>
        <begin position="201"/>
        <end position="333"/>
    </location>
</feature>
<dbReference type="Gene3D" id="3.20.20.450">
    <property type="entry name" value="EAL domain"/>
    <property type="match status" value="1"/>
</dbReference>
<dbReference type="SMART" id="SM00052">
    <property type="entry name" value="EAL"/>
    <property type="match status" value="1"/>
</dbReference>
<dbReference type="PANTHER" id="PTHR33121:SF70">
    <property type="entry name" value="SIGNALING PROTEIN YKOW"/>
    <property type="match status" value="1"/>
</dbReference>
<feature type="domain" description="EAL" evidence="1">
    <location>
        <begin position="342"/>
        <end position="596"/>
    </location>
</feature>
<dbReference type="RefSeq" id="WP_039094647.1">
    <property type="nucleotide sequence ID" value="NZ_JTDN01000001.1"/>
</dbReference>
<dbReference type="InterPro" id="IPR029787">
    <property type="entry name" value="Nucleotide_cyclase"/>
</dbReference>
<dbReference type="PROSITE" id="PS50887">
    <property type="entry name" value="GGDEF"/>
    <property type="match status" value="1"/>
</dbReference>
<dbReference type="SMART" id="SM00267">
    <property type="entry name" value="GGDEF"/>
    <property type="match status" value="1"/>
</dbReference>
<comment type="caution">
    <text evidence="3">The sequence shown here is derived from an EMBL/GenBank/DDBJ whole genome shotgun (WGS) entry which is preliminary data.</text>
</comment>
<dbReference type="Gene3D" id="3.30.450.40">
    <property type="match status" value="1"/>
</dbReference>
<dbReference type="PANTHER" id="PTHR33121">
    <property type="entry name" value="CYCLIC DI-GMP PHOSPHODIESTERASE PDEF"/>
    <property type="match status" value="1"/>
</dbReference>
<dbReference type="Pfam" id="PF13185">
    <property type="entry name" value="GAF_2"/>
    <property type="match status" value="1"/>
</dbReference>
<dbReference type="Pfam" id="PF00563">
    <property type="entry name" value="EAL"/>
    <property type="match status" value="1"/>
</dbReference>
<dbReference type="InterPro" id="IPR050706">
    <property type="entry name" value="Cyclic-di-GMP_PDE-like"/>
</dbReference>
<dbReference type="InterPro" id="IPR029016">
    <property type="entry name" value="GAF-like_dom_sf"/>
</dbReference>
<proteinExistence type="predicted"/>
<accession>A0A0B2BW86</accession>
<gene>
    <name evidence="3" type="ORF">PK98_04660</name>
</gene>
<dbReference type="GO" id="GO:0071111">
    <property type="term" value="F:cyclic-guanylate-specific phosphodiesterase activity"/>
    <property type="evidence" value="ECO:0007669"/>
    <property type="project" value="InterPro"/>
</dbReference>
<dbReference type="SUPFAM" id="SSF55073">
    <property type="entry name" value="Nucleotide cyclase"/>
    <property type="match status" value="1"/>
</dbReference>
<organism evidence="3 4">
    <name type="scientific">Croceibacterium mercuriale</name>
    <dbReference type="NCBI Taxonomy" id="1572751"/>
    <lineage>
        <taxon>Bacteria</taxon>
        <taxon>Pseudomonadati</taxon>
        <taxon>Pseudomonadota</taxon>
        <taxon>Alphaproteobacteria</taxon>
        <taxon>Sphingomonadales</taxon>
        <taxon>Erythrobacteraceae</taxon>
        <taxon>Croceibacterium</taxon>
    </lineage>
</organism>
<dbReference type="InterPro" id="IPR043128">
    <property type="entry name" value="Rev_trsase/Diguanyl_cyclase"/>
</dbReference>
<evidence type="ECO:0000259" key="2">
    <source>
        <dbReference type="PROSITE" id="PS50887"/>
    </source>
</evidence>
<dbReference type="Proteomes" id="UP000030988">
    <property type="component" value="Unassembled WGS sequence"/>
</dbReference>
<dbReference type="STRING" id="1572751.PK98_04660"/>
<dbReference type="InterPro" id="IPR000160">
    <property type="entry name" value="GGDEF_dom"/>
</dbReference>
<dbReference type="SUPFAM" id="SSF55781">
    <property type="entry name" value="GAF domain-like"/>
    <property type="match status" value="1"/>
</dbReference>
<dbReference type="AlphaFoldDB" id="A0A0B2BW86"/>
<evidence type="ECO:0000259" key="1">
    <source>
        <dbReference type="PROSITE" id="PS50883"/>
    </source>
</evidence>
<dbReference type="Pfam" id="PF00990">
    <property type="entry name" value="GGDEF"/>
    <property type="match status" value="1"/>
</dbReference>
<dbReference type="InterPro" id="IPR035919">
    <property type="entry name" value="EAL_sf"/>
</dbReference>
<dbReference type="PROSITE" id="PS50883">
    <property type="entry name" value="EAL"/>
    <property type="match status" value="1"/>
</dbReference>